<dbReference type="InterPro" id="IPR036849">
    <property type="entry name" value="Enolase-like_C_sf"/>
</dbReference>
<dbReference type="Pfam" id="PF02746">
    <property type="entry name" value="MR_MLE_N"/>
    <property type="match status" value="1"/>
</dbReference>
<dbReference type="SFLD" id="SFLDS00001">
    <property type="entry name" value="Enolase"/>
    <property type="match status" value="1"/>
</dbReference>
<dbReference type="PANTHER" id="PTHR48080:SF2">
    <property type="entry name" value="D-GALACTONATE DEHYDRATASE"/>
    <property type="match status" value="1"/>
</dbReference>
<dbReference type="CDD" id="cd03316">
    <property type="entry name" value="MR_like"/>
    <property type="match status" value="1"/>
</dbReference>
<protein>
    <submittedName>
        <fullName evidence="4">Mandelate racemase/muconate lactonizing enzyme family protein</fullName>
    </submittedName>
</protein>
<evidence type="ECO:0000313" key="4">
    <source>
        <dbReference type="EMBL" id="MCG4744206.1"/>
    </source>
</evidence>
<dbReference type="Gene3D" id="3.20.20.120">
    <property type="entry name" value="Enolase-like C-terminal domain"/>
    <property type="match status" value="1"/>
</dbReference>
<organism evidence="4 5">
    <name type="scientific">Enterocloster aldenensis</name>
    <dbReference type="NCBI Taxonomy" id="358742"/>
    <lineage>
        <taxon>Bacteria</taxon>
        <taxon>Bacillati</taxon>
        <taxon>Bacillota</taxon>
        <taxon>Clostridia</taxon>
        <taxon>Lachnospirales</taxon>
        <taxon>Lachnospiraceae</taxon>
        <taxon>Enterocloster</taxon>
    </lineage>
</organism>
<dbReference type="PANTHER" id="PTHR48080">
    <property type="entry name" value="D-GALACTONATE DEHYDRATASE-RELATED"/>
    <property type="match status" value="1"/>
</dbReference>
<dbReference type="InterPro" id="IPR013342">
    <property type="entry name" value="Mandelate_racemase_C"/>
</dbReference>
<evidence type="ECO:0000313" key="5">
    <source>
        <dbReference type="Proteomes" id="UP001299608"/>
    </source>
</evidence>
<dbReference type="InterPro" id="IPR029065">
    <property type="entry name" value="Enolase_C-like"/>
</dbReference>
<feature type="domain" description="Mandelate racemase/muconate lactonizing enzyme C-terminal" evidence="3">
    <location>
        <begin position="123"/>
        <end position="234"/>
    </location>
</feature>
<evidence type="ECO:0000256" key="2">
    <source>
        <dbReference type="ARBA" id="ARBA00023239"/>
    </source>
</evidence>
<dbReference type="GO" id="GO:0046872">
    <property type="term" value="F:metal ion binding"/>
    <property type="evidence" value="ECO:0007669"/>
    <property type="project" value="UniProtKB-KW"/>
</dbReference>
<dbReference type="SUPFAM" id="SSF51604">
    <property type="entry name" value="Enolase C-terminal domain-like"/>
    <property type="match status" value="1"/>
</dbReference>
<dbReference type="AlphaFoldDB" id="A0AAW5BSM7"/>
<evidence type="ECO:0000256" key="1">
    <source>
        <dbReference type="ARBA" id="ARBA00022723"/>
    </source>
</evidence>
<dbReference type="InterPro" id="IPR013341">
    <property type="entry name" value="Mandelate_racemase_N_dom"/>
</dbReference>
<keyword evidence="1" id="KW-0479">Metal-binding</keyword>
<gene>
    <name evidence="4" type="ORF">L0N08_02140</name>
</gene>
<dbReference type="Gene3D" id="3.30.390.10">
    <property type="entry name" value="Enolase-like, N-terminal domain"/>
    <property type="match status" value="1"/>
</dbReference>
<dbReference type="InterPro" id="IPR034593">
    <property type="entry name" value="DgoD-like"/>
</dbReference>
<dbReference type="SMART" id="SM00922">
    <property type="entry name" value="MR_MLE"/>
    <property type="match status" value="1"/>
</dbReference>
<name>A0AAW5BSM7_9FIRM</name>
<dbReference type="GO" id="GO:0016829">
    <property type="term" value="F:lyase activity"/>
    <property type="evidence" value="ECO:0007669"/>
    <property type="project" value="UniProtKB-KW"/>
</dbReference>
<dbReference type="EMBL" id="JAKNGE010000002">
    <property type="protein sequence ID" value="MCG4744206.1"/>
    <property type="molecule type" value="Genomic_DNA"/>
</dbReference>
<evidence type="ECO:0000259" key="3">
    <source>
        <dbReference type="SMART" id="SM00922"/>
    </source>
</evidence>
<comment type="caution">
    <text evidence="4">The sequence shown here is derived from an EMBL/GenBank/DDBJ whole genome shotgun (WGS) entry which is preliminary data.</text>
</comment>
<accession>A0AAW5BSM7</accession>
<dbReference type="Pfam" id="PF13378">
    <property type="entry name" value="MR_MLE_C"/>
    <property type="match status" value="1"/>
</dbReference>
<dbReference type="SUPFAM" id="SSF54826">
    <property type="entry name" value="Enolase N-terminal domain-like"/>
    <property type="match status" value="1"/>
</dbReference>
<reference evidence="4" key="1">
    <citation type="submission" date="2022-01" db="EMBL/GenBank/DDBJ databases">
        <title>Collection of gut derived symbiotic bacterial strains cultured from healthy donors.</title>
        <authorList>
            <person name="Lin H."/>
            <person name="Kohout C."/>
            <person name="Waligurski E."/>
            <person name="Pamer E.G."/>
        </authorList>
    </citation>
    <scope>NUCLEOTIDE SEQUENCE</scope>
    <source>
        <strain evidence="4">DFI.6.55</strain>
    </source>
</reference>
<dbReference type="Proteomes" id="UP001299608">
    <property type="component" value="Unassembled WGS sequence"/>
</dbReference>
<keyword evidence="2" id="KW-0456">Lyase</keyword>
<dbReference type="InterPro" id="IPR029017">
    <property type="entry name" value="Enolase-like_N"/>
</dbReference>
<proteinExistence type="predicted"/>
<sequence length="392" mass="44020">MKIKDLQIIRANRFVYCKIFTDNGLVGLGESGAWGFLEASAAVLKTFREYLIGKDPLQIEHHWQYLYRFSHFRGAAIMGAVSAVDIALWDIKGKYFNVPVWQLLSGQCRNKVRVYAHISGRTVEEQIEHCLKAKEEGFTALGHINPFLDEPSSLPYTDGSSSMLYKAEERVGLIRDAVGRDMDLCLELHRRLEPALAIALSGKLEQFNPMFLEDPIRPDNFDAMAQVASMSRIPIATGERIHNIFEFQMLLERKACHYVRASICLCGGITGAMKIAALAESHHCSLVPHNPLSPVATNAELQLCTAIDNLAIAEYPSPYVRSTQDMFMNNDNKNLCMKDMVNHIPDVKDGYIEIPTGPGIGIELIPDVEDKFPFQTHKINTRLYEDGSICDQ</sequence>